<name>A0A6G1GYA1_9PEZI</name>
<proteinExistence type="predicted"/>
<reference evidence="2" key="1">
    <citation type="journal article" date="2020" name="Stud. Mycol.">
        <title>101 Dothideomycetes genomes: a test case for predicting lifestyles and emergence of pathogens.</title>
        <authorList>
            <person name="Haridas S."/>
            <person name="Albert R."/>
            <person name="Binder M."/>
            <person name="Bloem J."/>
            <person name="Labutti K."/>
            <person name="Salamov A."/>
            <person name="Andreopoulos B."/>
            <person name="Baker S."/>
            <person name="Barry K."/>
            <person name="Bills G."/>
            <person name="Bluhm B."/>
            <person name="Cannon C."/>
            <person name="Castanera R."/>
            <person name="Culley D."/>
            <person name="Daum C."/>
            <person name="Ezra D."/>
            <person name="Gonzalez J."/>
            <person name="Henrissat B."/>
            <person name="Kuo A."/>
            <person name="Liang C."/>
            <person name="Lipzen A."/>
            <person name="Lutzoni F."/>
            <person name="Magnuson J."/>
            <person name="Mondo S."/>
            <person name="Nolan M."/>
            <person name="Ohm R."/>
            <person name="Pangilinan J."/>
            <person name="Park H.-J."/>
            <person name="Ramirez L."/>
            <person name="Alfaro M."/>
            <person name="Sun H."/>
            <person name="Tritt A."/>
            <person name="Yoshinaga Y."/>
            <person name="Zwiers L.-H."/>
            <person name="Turgeon B."/>
            <person name="Goodwin S."/>
            <person name="Spatafora J."/>
            <person name="Crous P."/>
            <person name="Grigoriev I."/>
        </authorList>
    </citation>
    <scope>NUCLEOTIDE SEQUENCE</scope>
    <source>
        <strain evidence="2">CBS 113979</strain>
    </source>
</reference>
<organism evidence="2 3">
    <name type="scientific">Aulographum hederae CBS 113979</name>
    <dbReference type="NCBI Taxonomy" id="1176131"/>
    <lineage>
        <taxon>Eukaryota</taxon>
        <taxon>Fungi</taxon>
        <taxon>Dikarya</taxon>
        <taxon>Ascomycota</taxon>
        <taxon>Pezizomycotina</taxon>
        <taxon>Dothideomycetes</taxon>
        <taxon>Pleosporomycetidae</taxon>
        <taxon>Aulographales</taxon>
        <taxon>Aulographaceae</taxon>
    </lineage>
</organism>
<gene>
    <name evidence="2" type="ORF">K402DRAFT_394404</name>
</gene>
<sequence>MVVRSLAVYQVPKRFEVGGFLKMVALGLALGGSRLKRRHKITTRDVMSQPRCHPTFQVWRMRRSRAGSHCSVEVDPTVG</sequence>
<evidence type="ECO:0000256" key="1">
    <source>
        <dbReference type="SAM" id="Phobius"/>
    </source>
</evidence>
<keyword evidence="1" id="KW-0812">Transmembrane</keyword>
<keyword evidence="1" id="KW-0472">Membrane</keyword>
<evidence type="ECO:0000313" key="3">
    <source>
        <dbReference type="Proteomes" id="UP000800041"/>
    </source>
</evidence>
<accession>A0A6G1GYA1</accession>
<feature type="transmembrane region" description="Helical" evidence="1">
    <location>
        <begin position="17"/>
        <end position="35"/>
    </location>
</feature>
<keyword evidence="1" id="KW-1133">Transmembrane helix</keyword>
<keyword evidence="3" id="KW-1185">Reference proteome</keyword>
<dbReference type="EMBL" id="ML977160">
    <property type="protein sequence ID" value="KAF1985794.1"/>
    <property type="molecule type" value="Genomic_DNA"/>
</dbReference>
<dbReference type="AlphaFoldDB" id="A0A6G1GYA1"/>
<evidence type="ECO:0000313" key="2">
    <source>
        <dbReference type="EMBL" id="KAF1985794.1"/>
    </source>
</evidence>
<dbReference type="Proteomes" id="UP000800041">
    <property type="component" value="Unassembled WGS sequence"/>
</dbReference>
<protein>
    <submittedName>
        <fullName evidence="2">Uncharacterized protein</fullName>
    </submittedName>
</protein>